<evidence type="ECO:0000313" key="1">
    <source>
        <dbReference type="EMBL" id="OMJ07761.1"/>
    </source>
</evidence>
<sequence length="71" mass="8300">MKAYILDRIEAQNEQLHNVINNELNAENEVEGLGETENCDIYDDNEVEVYMRDLGRTKRLEVRIAVRTGLY</sequence>
<name>A0A1R1WZG8_9FUNG</name>
<reference evidence="1 2" key="1">
    <citation type="submission" date="2017-01" db="EMBL/GenBank/DDBJ databases">
        <authorList>
            <person name="Mah S.A."/>
            <person name="Swanson W.J."/>
            <person name="Moy G.W."/>
            <person name="Vacquier V.D."/>
        </authorList>
    </citation>
    <scope>NUCLEOTIDE SEQUENCE [LARGE SCALE GENOMIC DNA]</scope>
    <source>
        <strain evidence="1 2">GSMNP</strain>
    </source>
</reference>
<dbReference type="EMBL" id="LSSN01005974">
    <property type="protein sequence ID" value="OMJ07761.1"/>
    <property type="molecule type" value="Genomic_DNA"/>
</dbReference>
<accession>A0A1R1WZG8</accession>
<protein>
    <submittedName>
        <fullName evidence="1">Uncharacterized protein</fullName>
    </submittedName>
</protein>
<comment type="caution">
    <text evidence="1">The sequence shown here is derived from an EMBL/GenBank/DDBJ whole genome shotgun (WGS) entry which is preliminary data.</text>
</comment>
<dbReference type="Proteomes" id="UP000187283">
    <property type="component" value="Unassembled WGS sequence"/>
</dbReference>
<gene>
    <name evidence="1" type="ORF">AYI70_g11978</name>
</gene>
<proteinExistence type="predicted"/>
<evidence type="ECO:0000313" key="2">
    <source>
        <dbReference type="Proteomes" id="UP000187283"/>
    </source>
</evidence>
<keyword evidence="2" id="KW-1185">Reference proteome</keyword>
<dbReference type="AlphaFoldDB" id="A0A1R1WZG8"/>
<organism evidence="1 2">
    <name type="scientific">Smittium culicis</name>
    <dbReference type="NCBI Taxonomy" id="133412"/>
    <lineage>
        <taxon>Eukaryota</taxon>
        <taxon>Fungi</taxon>
        <taxon>Fungi incertae sedis</taxon>
        <taxon>Zoopagomycota</taxon>
        <taxon>Kickxellomycotina</taxon>
        <taxon>Harpellomycetes</taxon>
        <taxon>Harpellales</taxon>
        <taxon>Legeriomycetaceae</taxon>
        <taxon>Smittium</taxon>
    </lineage>
</organism>